<sequence>MPSLRLMLIALVQGVVLYVCGQLSSAPMTDAQQAMLASTFTLFAFGPTAYYLCEHSAAPRRQVALLLLAAALIAALAGYSHWMGQAGSTSERFNSLGRVQLVSLALWVLALPLIQLHADRRALTDYPALFRTSWRDAILVIDAAVFTGIFWAVLFLGAQLFGVIGLSFFRDLIRKSAFAWPATTVCFAYAVQLCRRHAVMVESIQRHALSACKWLLPLTLLIGAGFVLALPFTGLKALWATRYAATLLLWLLAVSVLFINAAYGDGSEAPGYPRWLAALLRLFTLALPVLAGLALTAMWLRIQQHGLTIERIWGVLVALTGCVYALGYALAALRGGAWLGGIGRVNVAVAIGLLVAIALLASPVLEQHRLALNSQLARLAAGKVSAEKFDYDALRFDMGRPGRAALAKLAADTTLANHAEINRRATLALAKTQRYGDNAKGADFDTVLASTKLYPTGATLPADFIDYARAHRDNFISLACKTNDAATCGLIVLDLDGDGQPEILPAVPQYRPQIYARTAAGWQTIGYLEISLRGCHDTTDADAATATAAKPLWNDLLIGQERWMVIPDRAADCDTNKKP</sequence>
<feature type="transmembrane region" description="Helical" evidence="1">
    <location>
        <begin position="244"/>
        <end position="263"/>
    </location>
</feature>
<feature type="transmembrane region" description="Helical" evidence="1">
    <location>
        <begin position="275"/>
        <end position="300"/>
    </location>
</feature>
<organism evidence="2 3">
    <name type="scientific">Ralstonia flaminis</name>
    <dbReference type="NCBI Taxonomy" id="3058597"/>
    <lineage>
        <taxon>Bacteria</taxon>
        <taxon>Pseudomonadati</taxon>
        <taxon>Pseudomonadota</taxon>
        <taxon>Betaproteobacteria</taxon>
        <taxon>Burkholderiales</taxon>
        <taxon>Burkholderiaceae</taxon>
        <taxon>Ralstonia</taxon>
    </lineage>
</organism>
<keyword evidence="1" id="KW-0472">Membrane</keyword>
<feature type="transmembrane region" description="Helical" evidence="1">
    <location>
        <begin position="177"/>
        <end position="194"/>
    </location>
</feature>
<evidence type="ECO:0000256" key="1">
    <source>
        <dbReference type="SAM" id="Phobius"/>
    </source>
</evidence>
<feature type="transmembrane region" description="Helical" evidence="1">
    <location>
        <begin position="96"/>
        <end position="116"/>
    </location>
</feature>
<evidence type="ECO:0000313" key="3">
    <source>
        <dbReference type="Proteomes" id="UP001189757"/>
    </source>
</evidence>
<name>A0ABN9JJ35_9RALS</name>
<feature type="transmembrane region" description="Helical" evidence="1">
    <location>
        <begin position="345"/>
        <end position="365"/>
    </location>
</feature>
<evidence type="ECO:0000313" key="2">
    <source>
        <dbReference type="EMBL" id="CAJ0813804.1"/>
    </source>
</evidence>
<feature type="transmembrane region" description="Helical" evidence="1">
    <location>
        <begin position="137"/>
        <end position="157"/>
    </location>
</feature>
<evidence type="ECO:0008006" key="4">
    <source>
        <dbReference type="Google" id="ProtNLM"/>
    </source>
</evidence>
<feature type="transmembrane region" description="Helical" evidence="1">
    <location>
        <begin position="65"/>
        <end position="84"/>
    </location>
</feature>
<gene>
    <name evidence="2" type="ORF">LMG18101_02037</name>
</gene>
<keyword evidence="3" id="KW-1185">Reference proteome</keyword>
<protein>
    <recommendedName>
        <fullName evidence="4">DUF4153 domain-containing protein</fullName>
    </recommendedName>
</protein>
<accession>A0ABN9JJ35</accession>
<dbReference type="Proteomes" id="UP001189757">
    <property type="component" value="Unassembled WGS sequence"/>
</dbReference>
<keyword evidence="1" id="KW-1133">Transmembrane helix</keyword>
<dbReference type="EMBL" id="CATZLL010000005">
    <property type="protein sequence ID" value="CAJ0813804.1"/>
    <property type="molecule type" value="Genomic_DNA"/>
</dbReference>
<reference evidence="2 3" key="1">
    <citation type="submission" date="2023-07" db="EMBL/GenBank/DDBJ databases">
        <authorList>
            <person name="Peeters C."/>
        </authorList>
    </citation>
    <scope>NUCLEOTIDE SEQUENCE [LARGE SCALE GENOMIC DNA]</scope>
    <source>
        <strain evidence="2 3">LMG 18101</strain>
    </source>
</reference>
<keyword evidence="1" id="KW-0812">Transmembrane</keyword>
<comment type="caution">
    <text evidence="2">The sequence shown here is derived from an EMBL/GenBank/DDBJ whole genome shotgun (WGS) entry which is preliminary data.</text>
</comment>
<dbReference type="InterPro" id="IPR025291">
    <property type="entry name" value="DUF4153"/>
</dbReference>
<dbReference type="Pfam" id="PF13687">
    <property type="entry name" value="DUF4153"/>
    <property type="match status" value="1"/>
</dbReference>
<feature type="transmembrane region" description="Helical" evidence="1">
    <location>
        <begin position="214"/>
        <end position="232"/>
    </location>
</feature>
<feature type="transmembrane region" description="Helical" evidence="1">
    <location>
        <begin position="312"/>
        <end position="333"/>
    </location>
</feature>
<feature type="transmembrane region" description="Helical" evidence="1">
    <location>
        <begin position="35"/>
        <end position="53"/>
    </location>
</feature>
<proteinExistence type="predicted"/>